<dbReference type="FunFam" id="3.20.20.80:FF:000010">
    <property type="entry name" value="glucan endo-1,3-beta-glucosidase, basic"/>
    <property type="match status" value="1"/>
</dbReference>
<dbReference type="InterPro" id="IPR017853">
    <property type="entry name" value="GH"/>
</dbReference>
<protein>
    <submittedName>
        <fullName evidence="7">Glucan endo-1,3-beta-glucosidase, acidic-like</fullName>
    </submittedName>
</protein>
<feature type="region of interest" description="Disordered" evidence="5">
    <location>
        <begin position="272"/>
        <end position="294"/>
    </location>
</feature>
<keyword evidence="6" id="KW-0732">Signal</keyword>
<dbReference type="InterPro" id="IPR044965">
    <property type="entry name" value="Glyco_hydro_17_plant"/>
</dbReference>
<dbReference type="InterPro" id="IPR000490">
    <property type="entry name" value="Glyco_hydro_17"/>
</dbReference>
<evidence type="ECO:0000256" key="3">
    <source>
        <dbReference type="ARBA" id="ARBA00023295"/>
    </source>
</evidence>
<keyword evidence="3" id="KW-0326">Glycosidase</keyword>
<evidence type="ECO:0000256" key="4">
    <source>
        <dbReference type="RuleBase" id="RU004335"/>
    </source>
</evidence>
<dbReference type="SUPFAM" id="SSF51445">
    <property type="entry name" value="(Trans)glycosidases"/>
    <property type="match status" value="1"/>
</dbReference>
<keyword evidence="8" id="KW-1185">Reference proteome</keyword>
<evidence type="ECO:0000256" key="5">
    <source>
        <dbReference type="SAM" id="MobiDB-lite"/>
    </source>
</evidence>
<comment type="similarity">
    <text evidence="1 4">Belongs to the glycosyl hydrolase 17 family.</text>
</comment>
<dbReference type="Gene3D" id="3.20.20.80">
    <property type="entry name" value="Glycosidases"/>
    <property type="match status" value="1"/>
</dbReference>
<reference evidence="7 8" key="1">
    <citation type="submission" date="2024-06" db="EMBL/GenBank/DDBJ databases">
        <title>A chromosome level genome sequence of Diviner's sage (Salvia divinorum).</title>
        <authorList>
            <person name="Ford S.A."/>
            <person name="Ro D.-K."/>
            <person name="Ness R.W."/>
            <person name="Phillips M.A."/>
        </authorList>
    </citation>
    <scope>NUCLEOTIDE SEQUENCE [LARGE SCALE GENOMIC DNA]</scope>
    <source>
        <strain evidence="7">SAF-2024a</strain>
        <tissue evidence="7">Leaf</tissue>
    </source>
</reference>
<dbReference type="AlphaFoldDB" id="A0ABD1FPD4"/>
<name>A0ABD1FPD4_SALDI</name>
<accession>A0ABD1FPD4</accession>
<dbReference type="Proteomes" id="UP001567538">
    <property type="component" value="Unassembled WGS sequence"/>
</dbReference>
<dbReference type="GO" id="GO:0016798">
    <property type="term" value="F:hydrolase activity, acting on glycosyl bonds"/>
    <property type="evidence" value="ECO:0007669"/>
    <property type="project" value="UniProtKB-KW"/>
</dbReference>
<feature type="signal peptide" evidence="6">
    <location>
        <begin position="1"/>
        <end position="28"/>
    </location>
</feature>
<evidence type="ECO:0000256" key="6">
    <source>
        <dbReference type="SAM" id="SignalP"/>
    </source>
</evidence>
<proteinExistence type="inferred from homology"/>
<evidence type="ECO:0000256" key="2">
    <source>
        <dbReference type="ARBA" id="ARBA00022801"/>
    </source>
</evidence>
<comment type="caution">
    <text evidence="7">The sequence shown here is derived from an EMBL/GenBank/DDBJ whole genome shotgun (WGS) entry which is preliminary data.</text>
</comment>
<sequence>MASSQKDFMSRILTVGLLITISLHSTGAQVGVSYGRLGSELPCTEDVIALYKNNSITRMRIYDPHPPTLHALGGTGIELMVGIPEADLPDLADCQCHADDWVKANILSYPDVKFRYIAVGNEVSPSSKYAPFVLPAMKHIYNALSALCIGNKISVSTSIKTDLLGNSTPPKDGVFLSNVTWYIRPIVEFLSDTRTPLLVNVYPYFAYMNDMENISPSFALLQPNSGKELGGVYYDNLFYAILDAVHAAMEKILASSSSMSARLASVSASTTVSETGHSSSHKNKPVEKESVGDGDFSSVENARIYNNNLMRIVKKGTPKRPGIPIETYIFAMFDEDLKPGPDYERHFGIFLANGRPKYPLRFY</sequence>
<gene>
    <name evidence="7" type="ORF">AAHA92_33559</name>
</gene>
<evidence type="ECO:0000313" key="7">
    <source>
        <dbReference type="EMBL" id="KAL1533710.1"/>
    </source>
</evidence>
<organism evidence="7 8">
    <name type="scientific">Salvia divinorum</name>
    <name type="common">Maria pastora</name>
    <name type="synonym">Diviner's sage</name>
    <dbReference type="NCBI Taxonomy" id="28513"/>
    <lineage>
        <taxon>Eukaryota</taxon>
        <taxon>Viridiplantae</taxon>
        <taxon>Streptophyta</taxon>
        <taxon>Embryophyta</taxon>
        <taxon>Tracheophyta</taxon>
        <taxon>Spermatophyta</taxon>
        <taxon>Magnoliopsida</taxon>
        <taxon>eudicotyledons</taxon>
        <taxon>Gunneridae</taxon>
        <taxon>Pentapetalae</taxon>
        <taxon>asterids</taxon>
        <taxon>lamiids</taxon>
        <taxon>Lamiales</taxon>
        <taxon>Lamiaceae</taxon>
        <taxon>Nepetoideae</taxon>
        <taxon>Mentheae</taxon>
        <taxon>Salviinae</taxon>
        <taxon>Salvia</taxon>
        <taxon>Salvia subgen. Calosphace</taxon>
    </lineage>
</organism>
<keyword evidence="2" id="KW-0378">Hydrolase</keyword>
<feature type="chain" id="PRO_5044775173" evidence="6">
    <location>
        <begin position="29"/>
        <end position="363"/>
    </location>
</feature>
<evidence type="ECO:0000313" key="8">
    <source>
        <dbReference type="Proteomes" id="UP001567538"/>
    </source>
</evidence>
<dbReference type="Pfam" id="PF00332">
    <property type="entry name" value="Glyco_hydro_17"/>
    <property type="match status" value="1"/>
</dbReference>
<dbReference type="EMBL" id="JBEAFC010000014">
    <property type="protein sequence ID" value="KAL1533710.1"/>
    <property type="molecule type" value="Genomic_DNA"/>
</dbReference>
<dbReference type="PANTHER" id="PTHR32227">
    <property type="entry name" value="GLUCAN ENDO-1,3-BETA-GLUCOSIDASE BG1-RELATED-RELATED"/>
    <property type="match status" value="1"/>
</dbReference>
<evidence type="ECO:0000256" key="1">
    <source>
        <dbReference type="ARBA" id="ARBA00008773"/>
    </source>
</evidence>